<evidence type="ECO:0000313" key="2">
    <source>
        <dbReference type="EMBL" id="CAL1534218.1"/>
    </source>
</evidence>
<protein>
    <recommendedName>
        <fullName evidence="4">G-protein coupled receptors family 2 profile 2 domain-containing protein</fullName>
    </recommendedName>
</protein>
<keyword evidence="1" id="KW-0812">Transmembrane</keyword>
<dbReference type="PANTHER" id="PTHR45902:SF3">
    <property type="entry name" value="G-PROTEIN COUPLED RECEPTORS FAMILY 2 PROFILE 2 DOMAIN-CONTAINING PROTEIN"/>
    <property type="match status" value="1"/>
</dbReference>
<feature type="transmembrane region" description="Helical" evidence="1">
    <location>
        <begin position="47"/>
        <end position="67"/>
    </location>
</feature>
<name>A0AAV2HLD0_LYMST</name>
<gene>
    <name evidence="2" type="ORF">GSLYS_00008178001</name>
</gene>
<evidence type="ECO:0000256" key="1">
    <source>
        <dbReference type="SAM" id="Phobius"/>
    </source>
</evidence>
<dbReference type="PANTHER" id="PTHR45902">
    <property type="entry name" value="LATROPHILIN RECEPTOR-LIKE PROTEIN A"/>
    <property type="match status" value="1"/>
</dbReference>
<dbReference type="EMBL" id="CAXITT010000164">
    <property type="protein sequence ID" value="CAL1534218.1"/>
    <property type="molecule type" value="Genomic_DNA"/>
</dbReference>
<keyword evidence="1" id="KW-0472">Membrane</keyword>
<evidence type="ECO:0008006" key="4">
    <source>
        <dbReference type="Google" id="ProtNLM"/>
    </source>
</evidence>
<feature type="non-terminal residue" evidence="2">
    <location>
        <position position="154"/>
    </location>
</feature>
<keyword evidence="1" id="KW-1133">Transmembrane helix</keyword>
<dbReference type="Proteomes" id="UP001497497">
    <property type="component" value="Unassembled WGS sequence"/>
</dbReference>
<keyword evidence="3" id="KW-1185">Reference proteome</keyword>
<dbReference type="AlphaFoldDB" id="A0AAV2HLD0"/>
<feature type="transmembrane region" description="Helical" evidence="1">
    <location>
        <begin position="6"/>
        <end position="26"/>
    </location>
</feature>
<feature type="transmembrane region" description="Helical" evidence="1">
    <location>
        <begin position="135"/>
        <end position="153"/>
    </location>
</feature>
<comment type="caution">
    <text evidence="2">The sequence shown here is derived from an EMBL/GenBank/DDBJ whole genome shotgun (WGS) entry which is preliminary data.</text>
</comment>
<sequence>MLTHFSWLWMFTWTFVCCFHMFRVFTAKTRCSSSTSRGHTAELIKKLFSSLVFPVLVVTAVVVSSVMTSPDQNSGYGQVTCYLNSTLLIGLSVVAPLAVVLVCNAVLFTIVVVHIEKVRKLNFSDTFKKEDRQNLCVYLKLSSVTGAFWAMAII</sequence>
<proteinExistence type="predicted"/>
<organism evidence="2 3">
    <name type="scientific">Lymnaea stagnalis</name>
    <name type="common">Great pond snail</name>
    <name type="synonym">Helix stagnalis</name>
    <dbReference type="NCBI Taxonomy" id="6523"/>
    <lineage>
        <taxon>Eukaryota</taxon>
        <taxon>Metazoa</taxon>
        <taxon>Spiralia</taxon>
        <taxon>Lophotrochozoa</taxon>
        <taxon>Mollusca</taxon>
        <taxon>Gastropoda</taxon>
        <taxon>Heterobranchia</taxon>
        <taxon>Euthyneura</taxon>
        <taxon>Panpulmonata</taxon>
        <taxon>Hygrophila</taxon>
        <taxon>Lymnaeoidea</taxon>
        <taxon>Lymnaeidae</taxon>
        <taxon>Lymnaea</taxon>
    </lineage>
</organism>
<evidence type="ECO:0000313" key="3">
    <source>
        <dbReference type="Proteomes" id="UP001497497"/>
    </source>
</evidence>
<feature type="transmembrane region" description="Helical" evidence="1">
    <location>
        <begin position="87"/>
        <end position="115"/>
    </location>
</feature>
<accession>A0AAV2HLD0</accession>
<dbReference type="Gene3D" id="1.20.1070.10">
    <property type="entry name" value="Rhodopsin 7-helix transmembrane proteins"/>
    <property type="match status" value="1"/>
</dbReference>
<reference evidence="2 3" key="1">
    <citation type="submission" date="2024-04" db="EMBL/GenBank/DDBJ databases">
        <authorList>
            <consortium name="Genoscope - CEA"/>
            <person name="William W."/>
        </authorList>
    </citation>
    <scope>NUCLEOTIDE SEQUENCE [LARGE SCALE GENOMIC DNA]</scope>
</reference>
<dbReference type="InterPro" id="IPR053231">
    <property type="entry name" value="GPCR_LN-TM7"/>
</dbReference>